<protein>
    <recommendedName>
        <fullName evidence="3">Lipoprotein</fullName>
    </recommendedName>
</protein>
<evidence type="ECO:0008006" key="3">
    <source>
        <dbReference type="Google" id="ProtNLM"/>
    </source>
</evidence>
<gene>
    <name evidence="1" type="ORF">AVT10_10300</name>
</gene>
<proteinExistence type="predicted"/>
<evidence type="ECO:0000313" key="2">
    <source>
        <dbReference type="Proteomes" id="UP000076609"/>
    </source>
</evidence>
<organism evidence="1 2">
    <name type="scientific">Sphingomonas hankookensis</name>
    <dbReference type="NCBI Taxonomy" id="563996"/>
    <lineage>
        <taxon>Bacteria</taxon>
        <taxon>Pseudomonadati</taxon>
        <taxon>Pseudomonadota</taxon>
        <taxon>Alphaproteobacteria</taxon>
        <taxon>Sphingomonadales</taxon>
        <taxon>Sphingomonadaceae</taxon>
        <taxon>Sphingomonas</taxon>
    </lineage>
</organism>
<dbReference type="PROSITE" id="PS51257">
    <property type="entry name" value="PROKAR_LIPOPROTEIN"/>
    <property type="match status" value="1"/>
</dbReference>
<comment type="caution">
    <text evidence="1">The sequence shown here is derived from an EMBL/GenBank/DDBJ whole genome shotgun (WGS) entry which is preliminary data.</text>
</comment>
<dbReference type="EMBL" id="LQQO01000005">
    <property type="protein sequence ID" value="KZE17713.1"/>
    <property type="molecule type" value="Genomic_DNA"/>
</dbReference>
<sequence length="212" mass="21275">MPKFMLYLAGLSLAACGAAPEGQSAEGVADNAASPAVVDETPAPAPAPTQAATTVKLSGAASAASLAAAEAGARRNGWSEVEVSRSQSFRLVAGEREVATLVTGEATLAPDVPGCFAGVIQGDRVTLVPTIGQGDYEATACGGPVAAGILSPGEPTSIGVVFKAYSPNAEVLEPIAFTWDAATNRFAIDAARSEQASLAGAQSIADMKRTVR</sequence>
<dbReference type="RefSeq" id="WP_066688719.1">
    <property type="nucleotide sequence ID" value="NZ_CP117025.1"/>
</dbReference>
<reference evidence="2" key="1">
    <citation type="submission" date="2016-01" db="EMBL/GenBank/DDBJ databases">
        <title>Draft genome of Chromobacterium sp. F49.</title>
        <authorList>
            <person name="Hong K.W."/>
        </authorList>
    </citation>
    <scope>NUCLEOTIDE SEQUENCE [LARGE SCALE GENOMIC DNA]</scope>
    <source>
        <strain evidence="2">CN3</strain>
    </source>
</reference>
<dbReference type="Proteomes" id="UP000076609">
    <property type="component" value="Unassembled WGS sequence"/>
</dbReference>
<keyword evidence="2" id="KW-1185">Reference proteome</keyword>
<evidence type="ECO:0000313" key="1">
    <source>
        <dbReference type="EMBL" id="KZE17713.1"/>
    </source>
</evidence>
<accession>A0ABR5YEK8</accession>
<name>A0ABR5YEK8_9SPHN</name>